<keyword evidence="7" id="KW-0675">Receptor</keyword>
<feature type="transmembrane region" description="Helical" evidence="5">
    <location>
        <begin position="65"/>
        <end position="87"/>
    </location>
</feature>
<keyword evidence="2 5" id="KW-0812">Transmembrane</keyword>
<feature type="transmembrane region" description="Helical" evidence="5">
    <location>
        <begin position="178"/>
        <end position="200"/>
    </location>
</feature>
<evidence type="ECO:0000313" key="7">
    <source>
        <dbReference type="EMBL" id="KAF0437065.1"/>
    </source>
</evidence>
<dbReference type="InterPro" id="IPR017452">
    <property type="entry name" value="GPCR_Rhodpsn_7TM"/>
</dbReference>
<comment type="subcellular location">
    <subcellularLocation>
        <location evidence="1">Membrane</location>
        <topology evidence="1">Multi-pass membrane protein</topology>
    </subcellularLocation>
</comment>
<comment type="caution">
    <text evidence="7">The sequence shown here is derived from an EMBL/GenBank/DDBJ whole genome shotgun (WGS) entry which is preliminary data.</text>
</comment>
<name>A0A8H3X9M5_GIGMA</name>
<keyword evidence="8" id="KW-1185">Reference proteome</keyword>
<dbReference type="GO" id="GO:0004930">
    <property type="term" value="F:G protein-coupled receptor activity"/>
    <property type="evidence" value="ECO:0007669"/>
    <property type="project" value="InterPro"/>
</dbReference>
<dbReference type="EMBL" id="WTPW01001410">
    <property type="protein sequence ID" value="KAF0437065.1"/>
    <property type="molecule type" value="Genomic_DNA"/>
</dbReference>
<feature type="transmembrane region" description="Helical" evidence="5">
    <location>
        <begin position="99"/>
        <end position="120"/>
    </location>
</feature>
<dbReference type="CDD" id="cd00637">
    <property type="entry name" value="7tm_classA_rhodopsin-like"/>
    <property type="match status" value="1"/>
</dbReference>
<organism evidence="7 8">
    <name type="scientific">Gigaspora margarita</name>
    <dbReference type="NCBI Taxonomy" id="4874"/>
    <lineage>
        <taxon>Eukaryota</taxon>
        <taxon>Fungi</taxon>
        <taxon>Fungi incertae sedis</taxon>
        <taxon>Mucoromycota</taxon>
        <taxon>Glomeromycotina</taxon>
        <taxon>Glomeromycetes</taxon>
        <taxon>Diversisporales</taxon>
        <taxon>Gigasporaceae</taxon>
        <taxon>Gigaspora</taxon>
    </lineage>
</organism>
<keyword evidence="3 5" id="KW-1133">Transmembrane helix</keyword>
<evidence type="ECO:0000256" key="3">
    <source>
        <dbReference type="ARBA" id="ARBA00022989"/>
    </source>
</evidence>
<evidence type="ECO:0000256" key="2">
    <source>
        <dbReference type="ARBA" id="ARBA00022692"/>
    </source>
</evidence>
<protein>
    <submittedName>
        <fullName evidence="7">Putative g-protein coupled receptor 21</fullName>
    </submittedName>
</protein>
<evidence type="ECO:0000256" key="1">
    <source>
        <dbReference type="ARBA" id="ARBA00004141"/>
    </source>
</evidence>
<dbReference type="Pfam" id="PF00001">
    <property type="entry name" value="7tm_1"/>
    <property type="match status" value="1"/>
</dbReference>
<dbReference type="Proteomes" id="UP000439903">
    <property type="component" value="Unassembled WGS sequence"/>
</dbReference>
<proteinExistence type="predicted"/>
<evidence type="ECO:0000256" key="5">
    <source>
        <dbReference type="SAM" id="Phobius"/>
    </source>
</evidence>
<dbReference type="GO" id="GO:0005886">
    <property type="term" value="C:plasma membrane"/>
    <property type="evidence" value="ECO:0007669"/>
    <property type="project" value="TreeGrafter"/>
</dbReference>
<evidence type="ECO:0000259" key="6">
    <source>
        <dbReference type="PROSITE" id="PS50262"/>
    </source>
</evidence>
<dbReference type="SUPFAM" id="SSF81321">
    <property type="entry name" value="Family A G protein-coupled receptor-like"/>
    <property type="match status" value="1"/>
</dbReference>
<dbReference type="GO" id="GO:0007189">
    <property type="term" value="P:adenylate cyclase-activating G protein-coupled receptor signaling pathway"/>
    <property type="evidence" value="ECO:0007669"/>
    <property type="project" value="TreeGrafter"/>
</dbReference>
<gene>
    <name evidence="7" type="ORF">F8M41_004491</name>
</gene>
<accession>A0A8H3X9M5</accession>
<dbReference type="PANTHER" id="PTHR23112:SF0">
    <property type="entry name" value="TRANSMEMBRANE PROTEIN 116"/>
    <property type="match status" value="1"/>
</dbReference>
<dbReference type="PANTHER" id="PTHR23112">
    <property type="entry name" value="G PROTEIN-COUPLED RECEPTOR 157-RELATED"/>
    <property type="match status" value="1"/>
</dbReference>
<dbReference type="Gene3D" id="1.20.1070.10">
    <property type="entry name" value="Rhodopsin 7-helix transmembrane proteins"/>
    <property type="match status" value="1"/>
</dbReference>
<evidence type="ECO:0000313" key="8">
    <source>
        <dbReference type="Proteomes" id="UP000439903"/>
    </source>
</evidence>
<keyword evidence="4 5" id="KW-0472">Membrane</keyword>
<dbReference type="InterPro" id="IPR000276">
    <property type="entry name" value="GPCR_Rhodpsn"/>
</dbReference>
<dbReference type="OrthoDB" id="2357963at2759"/>
<evidence type="ECO:0000256" key="4">
    <source>
        <dbReference type="ARBA" id="ARBA00023136"/>
    </source>
</evidence>
<feature type="transmembrane region" description="Helical" evidence="5">
    <location>
        <begin position="230"/>
        <end position="252"/>
    </location>
</feature>
<feature type="transmembrane region" description="Helical" evidence="5">
    <location>
        <begin position="23"/>
        <end position="44"/>
    </location>
</feature>
<feature type="transmembrane region" description="Helical" evidence="5">
    <location>
        <begin position="141"/>
        <end position="158"/>
    </location>
</feature>
<sequence length="338" mass="38398">MSSYSNITDSNITDIRTQPDFKIVAPSGLISGFVNALFLIYLLVRLSMRWWVTKRSLPMAHRVPFYIAMSEFILFWINLVNVGYTSLNGHSIQGDACKIVGGMVAFIVTSNLALVGLISLTTYLRVCKKITLEMGRYDYRFFLIICLISILISLVGINDYGPSRFWCYNSPSNPITPLITISLIFLILFITSFCYIMTLLEVNIQQSSIKKLGSNNSHFSRIDLLVVRKIIAYILIFLIEWTPTTIYLITSIFQYENIWIYTASVIFINLGGIGNAILYISYEGWTNRYGESKNCSTNASSGYSETNQESYPQIKIHDVEKENLTSRSSTLNLPDQEL</sequence>
<dbReference type="PROSITE" id="PS50262">
    <property type="entry name" value="G_PROTEIN_RECEP_F1_2"/>
    <property type="match status" value="1"/>
</dbReference>
<feature type="domain" description="G-protein coupled receptors family 1 profile" evidence="6">
    <location>
        <begin position="34"/>
        <end position="279"/>
    </location>
</feature>
<feature type="transmembrane region" description="Helical" evidence="5">
    <location>
        <begin position="258"/>
        <end position="280"/>
    </location>
</feature>
<dbReference type="AlphaFoldDB" id="A0A8H3X9M5"/>
<reference evidence="7 8" key="1">
    <citation type="journal article" date="2019" name="Environ. Microbiol.">
        <title>At the nexus of three kingdoms: the genome of the mycorrhizal fungus Gigaspora margarita provides insights into plant, endobacterial and fungal interactions.</title>
        <authorList>
            <person name="Venice F."/>
            <person name="Ghignone S."/>
            <person name="Salvioli di Fossalunga A."/>
            <person name="Amselem J."/>
            <person name="Novero M."/>
            <person name="Xianan X."/>
            <person name="Sedzielewska Toro K."/>
            <person name="Morin E."/>
            <person name="Lipzen A."/>
            <person name="Grigoriev I.V."/>
            <person name="Henrissat B."/>
            <person name="Martin F.M."/>
            <person name="Bonfante P."/>
        </authorList>
    </citation>
    <scope>NUCLEOTIDE SEQUENCE [LARGE SCALE GENOMIC DNA]</scope>
    <source>
        <strain evidence="7 8">BEG34</strain>
    </source>
</reference>